<dbReference type="InterPro" id="IPR036397">
    <property type="entry name" value="RNaseH_sf"/>
</dbReference>
<feature type="domain" description="RNase H type-1" evidence="1">
    <location>
        <begin position="1"/>
        <end position="62"/>
    </location>
</feature>
<dbReference type="KEGG" id="psoj:PHYSODRAFT_405377"/>
<name>G4ZQX5_PHYSP</name>
<dbReference type="RefSeq" id="XP_009531352.1">
    <property type="nucleotide sequence ID" value="XM_009533057.1"/>
</dbReference>
<dbReference type="SUPFAM" id="SSF53098">
    <property type="entry name" value="Ribonuclease H-like"/>
    <property type="match status" value="1"/>
</dbReference>
<keyword evidence="3" id="KW-1185">Reference proteome</keyword>
<dbReference type="SMR" id="G4ZQX5"/>
<dbReference type="EMBL" id="JH159156">
    <property type="protein sequence ID" value="EGZ13923.1"/>
    <property type="molecule type" value="Genomic_DNA"/>
</dbReference>
<dbReference type="InterPro" id="IPR002156">
    <property type="entry name" value="RNaseH_domain"/>
</dbReference>
<reference evidence="2 3" key="1">
    <citation type="journal article" date="2006" name="Science">
        <title>Phytophthora genome sequences uncover evolutionary origins and mechanisms of pathogenesis.</title>
        <authorList>
            <person name="Tyler B.M."/>
            <person name="Tripathy S."/>
            <person name="Zhang X."/>
            <person name="Dehal P."/>
            <person name="Jiang R.H."/>
            <person name="Aerts A."/>
            <person name="Arredondo F.D."/>
            <person name="Baxter L."/>
            <person name="Bensasson D."/>
            <person name="Beynon J.L."/>
            <person name="Chapman J."/>
            <person name="Damasceno C.M."/>
            <person name="Dorrance A.E."/>
            <person name="Dou D."/>
            <person name="Dickerman A.W."/>
            <person name="Dubchak I.L."/>
            <person name="Garbelotto M."/>
            <person name="Gijzen M."/>
            <person name="Gordon S.G."/>
            <person name="Govers F."/>
            <person name="Grunwald N.J."/>
            <person name="Huang W."/>
            <person name="Ivors K.L."/>
            <person name="Jones R.W."/>
            <person name="Kamoun S."/>
            <person name="Krampis K."/>
            <person name="Lamour K.H."/>
            <person name="Lee M.K."/>
            <person name="McDonald W.H."/>
            <person name="Medina M."/>
            <person name="Meijer H.J."/>
            <person name="Nordberg E.K."/>
            <person name="Maclean D.J."/>
            <person name="Ospina-Giraldo M.D."/>
            <person name="Morris P.F."/>
            <person name="Phuntumart V."/>
            <person name="Putnam N.H."/>
            <person name="Rash S."/>
            <person name="Rose J.K."/>
            <person name="Sakihama Y."/>
            <person name="Salamov A.A."/>
            <person name="Savidor A."/>
            <person name="Scheuring C.F."/>
            <person name="Smith B.M."/>
            <person name="Sobral B.W."/>
            <person name="Terry A."/>
            <person name="Torto-Alalibo T.A."/>
            <person name="Win J."/>
            <person name="Xu Z."/>
            <person name="Zhang H."/>
            <person name="Grigoriev I.V."/>
            <person name="Rokhsar D.S."/>
            <person name="Boore J.L."/>
        </authorList>
    </citation>
    <scope>NUCLEOTIDE SEQUENCE [LARGE SCALE GENOMIC DNA]</scope>
    <source>
        <strain evidence="2 3">P6497</strain>
    </source>
</reference>
<evidence type="ECO:0000313" key="2">
    <source>
        <dbReference type="EMBL" id="EGZ13923.1"/>
    </source>
</evidence>
<protein>
    <recommendedName>
        <fullName evidence="1">RNase H type-1 domain-containing protein</fullName>
    </recommendedName>
</protein>
<dbReference type="GO" id="GO:0003676">
    <property type="term" value="F:nucleic acid binding"/>
    <property type="evidence" value="ECO:0007669"/>
    <property type="project" value="InterPro"/>
</dbReference>
<gene>
    <name evidence="2" type="ORF">PHYSODRAFT_405377</name>
</gene>
<dbReference type="Pfam" id="PF13456">
    <property type="entry name" value="RVT_3"/>
    <property type="match status" value="1"/>
</dbReference>
<feature type="non-terminal residue" evidence="2">
    <location>
        <position position="75"/>
    </location>
</feature>
<dbReference type="Gene3D" id="3.30.420.10">
    <property type="entry name" value="Ribonuclease H-like superfamily/Ribonuclease H"/>
    <property type="match status" value="1"/>
</dbReference>
<evidence type="ECO:0000259" key="1">
    <source>
        <dbReference type="Pfam" id="PF13456"/>
    </source>
</evidence>
<dbReference type="AlphaFoldDB" id="G4ZQX5"/>
<feature type="non-terminal residue" evidence="2">
    <location>
        <position position="1"/>
    </location>
</feature>
<dbReference type="Proteomes" id="UP000002640">
    <property type="component" value="Unassembled WGS sequence"/>
</dbReference>
<sequence length="75" mass="8581">LHVVGDSQLILRQQLHRTAPKDAHLRTLYQRCRVIADNCGVRSWSHHLRAFNKTADALANLAMDTTCSRQLLWTS</sequence>
<dbReference type="InterPro" id="IPR012337">
    <property type="entry name" value="RNaseH-like_sf"/>
</dbReference>
<proteinExistence type="predicted"/>
<accession>G4ZQX5</accession>
<dbReference type="InParanoid" id="G4ZQX5"/>
<dbReference type="GeneID" id="20651420"/>
<dbReference type="GO" id="GO:0004523">
    <property type="term" value="F:RNA-DNA hybrid ribonuclease activity"/>
    <property type="evidence" value="ECO:0007669"/>
    <property type="project" value="InterPro"/>
</dbReference>
<evidence type="ECO:0000313" key="3">
    <source>
        <dbReference type="Proteomes" id="UP000002640"/>
    </source>
</evidence>
<organism evidence="2 3">
    <name type="scientific">Phytophthora sojae (strain P6497)</name>
    <name type="common">Soybean stem and root rot agent</name>
    <name type="synonym">Phytophthora megasperma f. sp. glycines</name>
    <dbReference type="NCBI Taxonomy" id="1094619"/>
    <lineage>
        <taxon>Eukaryota</taxon>
        <taxon>Sar</taxon>
        <taxon>Stramenopiles</taxon>
        <taxon>Oomycota</taxon>
        <taxon>Peronosporomycetes</taxon>
        <taxon>Peronosporales</taxon>
        <taxon>Peronosporaceae</taxon>
        <taxon>Phytophthora</taxon>
    </lineage>
</organism>